<protein>
    <recommendedName>
        <fullName evidence="1">Concentrative nucleoside transporter N-terminal domain-containing protein</fullName>
    </recommendedName>
</protein>
<dbReference type="Proteomes" id="UP000545286">
    <property type="component" value="Unassembled WGS sequence"/>
</dbReference>
<dbReference type="InterPro" id="IPR002668">
    <property type="entry name" value="CNT_N_dom"/>
</dbReference>
<name>A0A7W4ULC9_9MICO</name>
<comment type="caution">
    <text evidence="2">The sequence shown here is derived from an EMBL/GenBank/DDBJ whole genome shotgun (WGS) entry which is preliminary data.</text>
</comment>
<dbReference type="Pfam" id="PF01773">
    <property type="entry name" value="Nucleos_tra2_N"/>
    <property type="match status" value="1"/>
</dbReference>
<feature type="domain" description="Concentrative nucleoside transporter N-terminal" evidence="1">
    <location>
        <begin position="7"/>
        <end position="49"/>
    </location>
</feature>
<evidence type="ECO:0000313" key="3">
    <source>
        <dbReference type="Proteomes" id="UP000545286"/>
    </source>
</evidence>
<dbReference type="OrthoDB" id="5121327at2"/>
<proteinExistence type="predicted"/>
<keyword evidence="3" id="KW-1185">Reference proteome</keyword>
<reference evidence="2 3" key="1">
    <citation type="submission" date="2020-08" db="EMBL/GenBank/DDBJ databases">
        <title>Sequencing the genomes of 1000 actinobacteria strains.</title>
        <authorList>
            <person name="Klenk H.-P."/>
        </authorList>
    </citation>
    <scope>NUCLEOTIDE SEQUENCE [LARGE SCALE GENOMIC DNA]</scope>
    <source>
        <strain evidence="2 3">DSM 20419</strain>
    </source>
</reference>
<dbReference type="AlphaFoldDB" id="A0A7W4ULC9"/>
<sequence>MRTALSIIGGIAAGFALAHLVNSTPAGRKFFAGVNGRVDEFTEAVAEGYRARTHDLSAAIADIK</sequence>
<dbReference type="RefSeq" id="WP_068492773.1">
    <property type="nucleotide sequence ID" value="NZ_CZJY01000038.1"/>
</dbReference>
<dbReference type="EMBL" id="JACHWJ010000001">
    <property type="protein sequence ID" value="MBB2956580.1"/>
    <property type="molecule type" value="Genomic_DNA"/>
</dbReference>
<evidence type="ECO:0000313" key="2">
    <source>
        <dbReference type="EMBL" id="MBB2956580.1"/>
    </source>
</evidence>
<accession>A0A7W4ULC9</accession>
<evidence type="ECO:0000259" key="1">
    <source>
        <dbReference type="Pfam" id="PF01773"/>
    </source>
</evidence>
<organism evidence="2 3">
    <name type="scientific">Pseudoclavibacter helvolus</name>
    <dbReference type="NCBI Taxonomy" id="255205"/>
    <lineage>
        <taxon>Bacteria</taxon>
        <taxon>Bacillati</taxon>
        <taxon>Actinomycetota</taxon>
        <taxon>Actinomycetes</taxon>
        <taxon>Micrococcales</taxon>
        <taxon>Microbacteriaceae</taxon>
        <taxon>Pseudoclavibacter</taxon>
    </lineage>
</organism>
<gene>
    <name evidence="2" type="ORF">FHX72_000692</name>
</gene>